<evidence type="ECO:0000313" key="4">
    <source>
        <dbReference type="EMBL" id="VFU17368.1"/>
    </source>
</evidence>
<evidence type="ECO:0008006" key="6">
    <source>
        <dbReference type="Google" id="ProtNLM"/>
    </source>
</evidence>
<accession>A0A4U8Z7B2</accession>
<reference evidence="4 5" key="1">
    <citation type="submission" date="2019-03" db="EMBL/GenBank/DDBJ databases">
        <authorList>
            <person name="Kox A.R. M."/>
        </authorList>
    </citation>
    <scope>NUCLEOTIDE SEQUENCE [LARGE SCALE GENOMIC DNA]</scope>
    <source>
        <strain evidence="4">MTUNDRAET4 annotated genome</strain>
        <plasmid evidence="5">3</plasmid>
    </source>
</reference>
<sequence>MRLSRIEIENFKGIGTAQTIDLKPITLLFGPNSAGKSTILQSLHYLREILERRNADPDQTIAGGLIDLGGFATLVHGHDLSRTIVIKVVIDGADGHGTERLPLNSGASLTAAEFDNLPIRYLVGENTDLKDYAVVQSIGVSLSISWSDLLAGPYVSAITVMMDDEEVATLTSPAQAGQAILSKINFNHHLFRRFRDADEPPEPEEELSPYPLADEIIELSRQMSRSNEVQLHEYRVGVETFLGALPDLSRPMVSDLRDPDVKKFELESKTPRVRGLNALLDELIVGPLRLVRDYLSAMTYVGPLREIPSRKYRPRLSPDESRWAQGLAAWDLLYTDPSGKLLEEVNAWLGGEERLKTGYRLEKFQFKEVPVPSRFHQLFERGLSEDDLGELQELYATLSGRSEIALRDFEKGIIVAPSDVGVGISQMIPVIVGCLRGQQGILAIEQPELHVHPAIQVGLGDLFIQAVQTSESIVGAGKTLLVETHSEHIMLRLLRRIRETTENEVPPGAIGLSPDDLSVIYVEGKDGGVRFRPLRVDPEGEFIDRWPKGFFEERAEELF</sequence>
<dbReference type="Gene3D" id="3.40.50.300">
    <property type="entry name" value="P-loop containing nucleotide triphosphate hydrolases"/>
    <property type="match status" value="1"/>
</dbReference>
<dbReference type="GO" id="GO:0005524">
    <property type="term" value="F:ATP binding"/>
    <property type="evidence" value="ECO:0007669"/>
    <property type="project" value="InterPro"/>
</dbReference>
<dbReference type="Pfam" id="PF13175">
    <property type="entry name" value="AAA_15"/>
    <property type="match status" value="1"/>
</dbReference>
<feature type="domain" description="Endonuclease GajA/Old nuclease/RecF-like AAA" evidence="2">
    <location>
        <begin position="1"/>
        <end position="46"/>
    </location>
</feature>
<feature type="domain" description="DUF3696" evidence="1">
    <location>
        <begin position="512"/>
        <end position="558"/>
    </location>
</feature>
<gene>
    <name evidence="4" type="ORF">MTUNDRAET4_0004</name>
</gene>
<dbReference type="OrthoDB" id="9809324at2"/>
<dbReference type="Pfam" id="PF13304">
    <property type="entry name" value="AAA_21"/>
    <property type="match status" value="1"/>
</dbReference>
<name>A0A4U8Z7B2_METTU</name>
<dbReference type="Proteomes" id="UP000294360">
    <property type="component" value="Plasmid 3"/>
</dbReference>
<evidence type="ECO:0000313" key="5">
    <source>
        <dbReference type="Proteomes" id="UP000294360"/>
    </source>
</evidence>
<dbReference type="Pfam" id="PF12476">
    <property type="entry name" value="DUF3696"/>
    <property type="match status" value="1"/>
</dbReference>
<protein>
    <recommendedName>
        <fullName evidence="6">AAA domain-containing protein</fullName>
    </recommendedName>
</protein>
<dbReference type="InterPro" id="IPR051396">
    <property type="entry name" value="Bact_Antivir_Def_Nuclease"/>
</dbReference>
<dbReference type="PANTHER" id="PTHR43581">
    <property type="entry name" value="ATP/GTP PHOSPHATASE"/>
    <property type="match status" value="1"/>
</dbReference>
<dbReference type="AlphaFoldDB" id="A0A4U8Z7B2"/>
<dbReference type="PANTHER" id="PTHR43581:SF2">
    <property type="entry name" value="EXCINUCLEASE ATPASE SUBUNIT"/>
    <property type="match status" value="1"/>
</dbReference>
<dbReference type="KEGG" id="mtun:MTUNDRAET4_0004.2"/>
<dbReference type="EMBL" id="LR536452">
    <property type="protein sequence ID" value="VFU17368.1"/>
    <property type="molecule type" value="Genomic_DNA"/>
</dbReference>
<evidence type="ECO:0000259" key="2">
    <source>
        <dbReference type="Pfam" id="PF13175"/>
    </source>
</evidence>
<dbReference type="GO" id="GO:0016887">
    <property type="term" value="F:ATP hydrolysis activity"/>
    <property type="evidence" value="ECO:0007669"/>
    <property type="project" value="InterPro"/>
</dbReference>
<evidence type="ECO:0000259" key="1">
    <source>
        <dbReference type="Pfam" id="PF12476"/>
    </source>
</evidence>
<dbReference type="InterPro" id="IPR003959">
    <property type="entry name" value="ATPase_AAA_core"/>
</dbReference>
<organism evidence="4 5">
    <name type="scientific">Methylocella tundrae</name>
    <dbReference type="NCBI Taxonomy" id="227605"/>
    <lineage>
        <taxon>Bacteria</taxon>
        <taxon>Pseudomonadati</taxon>
        <taxon>Pseudomonadota</taxon>
        <taxon>Alphaproteobacteria</taxon>
        <taxon>Hyphomicrobiales</taxon>
        <taxon>Beijerinckiaceae</taxon>
        <taxon>Methylocella</taxon>
    </lineage>
</organism>
<dbReference type="InterPro" id="IPR027417">
    <property type="entry name" value="P-loop_NTPase"/>
</dbReference>
<dbReference type="RefSeq" id="WP_134493232.1">
    <property type="nucleotide sequence ID" value="NZ_CP139087.1"/>
</dbReference>
<geneLocation type="plasmid" evidence="4 5">
    <name>3</name>
</geneLocation>
<feature type="domain" description="ATPase AAA-type core" evidence="3">
    <location>
        <begin position="374"/>
        <end position="490"/>
    </location>
</feature>
<dbReference type="SUPFAM" id="SSF52540">
    <property type="entry name" value="P-loop containing nucleoside triphosphate hydrolases"/>
    <property type="match status" value="1"/>
</dbReference>
<proteinExistence type="predicted"/>
<dbReference type="InterPro" id="IPR022532">
    <property type="entry name" value="DUF3696"/>
</dbReference>
<keyword evidence="4" id="KW-0614">Plasmid</keyword>
<evidence type="ECO:0000259" key="3">
    <source>
        <dbReference type="Pfam" id="PF13304"/>
    </source>
</evidence>
<dbReference type="InterPro" id="IPR041685">
    <property type="entry name" value="AAA_GajA/Old/RecF-like"/>
</dbReference>